<feature type="transmembrane region" description="Helical" evidence="2">
    <location>
        <begin position="65"/>
        <end position="83"/>
    </location>
</feature>
<name>A0A843URE6_COLES</name>
<keyword evidence="2" id="KW-1133">Transmembrane helix</keyword>
<dbReference type="PANTHER" id="PTHR34189:SF13">
    <property type="entry name" value="TRANSMEMBRANE PROTEIN"/>
    <property type="match status" value="1"/>
</dbReference>
<feature type="region of interest" description="Disordered" evidence="1">
    <location>
        <begin position="135"/>
        <end position="156"/>
    </location>
</feature>
<dbReference type="PANTHER" id="PTHR34189">
    <property type="entry name" value="TRANSMEMBRANE PROTEIN"/>
    <property type="match status" value="1"/>
</dbReference>
<reference evidence="3" key="1">
    <citation type="submission" date="2017-07" db="EMBL/GenBank/DDBJ databases">
        <title>Taro Niue Genome Assembly and Annotation.</title>
        <authorList>
            <person name="Atibalentja N."/>
            <person name="Keating K."/>
            <person name="Fields C.J."/>
        </authorList>
    </citation>
    <scope>NUCLEOTIDE SEQUENCE</scope>
    <source>
        <strain evidence="3">Niue_2</strain>
        <tissue evidence="3">Leaf</tissue>
    </source>
</reference>
<organism evidence="3 4">
    <name type="scientific">Colocasia esculenta</name>
    <name type="common">Wild taro</name>
    <name type="synonym">Arum esculentum</name>
    <dbReference type="NCBI Taxonomy" id="4460"/>
    <lineage>
        <taxon>Eukaryota</taxon>
        <taxon>Viridiplantae</taxon>
        <taxon>Streptophyta</taxon>
        <taxon>Embryophyta</taxon>
        <taxon>Tracheophyta</taxon>
        <taxon>Spermatophyta</taxon>
        <taxon>Magnoliopsida</taxon>
        <taxon>Liliopsida</taxon>
        <taxon>Araceae</taxon>
        <taxon>Aroideae</taxon>
        <taxon>Colocasieae</taxon>
        <taxon>Colocasia</taxon>
    </lineage>
</organism>
<dbReference type="EMBL" id="NMUH01001097">
    <property type="protein sequence ID" value="MQL88862.1"/>
    <property type="molecule type" value="Genomic_DNA"/>
</dbReference>
<dbReference type="OrthoDB" id="759788at2759"/>
<protein>
    <submittedName>
        <fullName evidence="3">Uncharacterized protein</fullName>
    </submittedName>
</protein>
<keyword evidence="2" id="KW-0472">Membrane</keyword>
<proteinExistence type="predicted"/>
<evidence type="ECO:0000256" key="2">
    <source>
        <dbReference type="SAM" id="Phobius"/>
    </source>
</evidence>
<keyword evidence="4" id="KW-1185">Reference proteome</keyword>
<evidence type="ECO:0000313" key="4">
    <source>
        <dbReference type="Proteomes" id="UP000652761"/>
    </source>
</evidence>
<accession>A0A843URE6</accession>
<evidence type="ECO:0000256" key="1">
    <source>
        <dbReference type="SAM" id="MobiDB-lite"/>
    </source>
</evidence>
<keyword evidence="2" id="KW-0812">Transmembrane</keyword>
<feature type="compositionally biased region" description="Polar residues" evidence="1">
    <location>
        <begin position="136"/>
        <end position="156"/>
    </location>
</feature>
<gene>
    <name evidence="3" type="ORF">Taro_021434</name>
</gene>
<dbReference type="Proteomes" id="UP000652761">
    <property type="component" value="Unassembled WGS sequence"/>
</dbReference>
<sequence length="156" mass="16300">MHRSSSTTRASDEFHLSLGMGMGTPSSNCTGGLLDYSSHLLPNYDPQSDSAKKEAAARARSSSGAIHLIPLVLIACAVVLWLFSSPQIGMTIKADSVVIAGIDSTTLQRLNNGTKVKMALELEVGALAAATAAEHMTSTRGTSTSVREEQVNSVAP</sequence>
<dbReference type="AlphaFoldDB" id="A0A843URE6"/>
<comment type="caution">
    <text evidence="3">The sequence shown here is derived from an EMBL/GenBank/DDBJ whole genome shotgun (WGS) entry which is preliminary data.</text>
</comment>
<evidence type="ECO:0000313" key="3">
    <source>
        <dbReference type="EMBL" id="MQL88862.1"/>
    </source>
</evidence>